<dbReference type="PIRSF" id="PIRSF037259">
    <property type="entry name" value="EcsB_ABC"/>
    <property type="match status" value="1"/>
</dbReference>
<keyword evidence="3" id="KW-1185">Reference proteome</keyword>
<feature type="transmembrane region" description="Helical" evidence="1">
    <location>
        <begin position="25"/>
        <end position="46"/>
    </location>
</feature>
<accession>A0A6L3V6Q9</accession>
<dbReference type="EMBL" id="WBOS01000002">
    <property type="protein sequence ID" value="KAB2337137.1"/>
    <property type="molecule type" value="Genomic_DNA"/>
</dbReference>
<dbReference type="AlphaFoldDB" id="A0A6L3V6Q9"/>
<name>A0A6L3V6Q9_9BACI</name>
<feature type="transmembrane region" description="Helical" evidence="1">
    <location>
        <begin position="349"/>
        <end position="370"/>
    </location>
</feature>
<sequence>MFDEKNLWKDRFNKRIKEISRYSRYIFNGHIVIVMIFLLGTAAYYYQEWLKTVPDNFPAAPIMAIILALLLTYSPIFTFLTDADRIFLLPLENKLSHYFRRSIIVSFCMHVYLLFMGLGVFMPMYARVNDGDFKKYLPFLFAMILMKALNISIHWKTLYFTETKVHLFDSIVRYAINTVFLFLLFSGAGIMFLMPEVVLLLVLSIFYDRNIMEKGLKWERLIELEERRMTSFYRLANLFTDVPQLRNEVKRRKWLDWVFGKLPFGQNETFNHLYLRTFLRAGDYLGLFIRLTLICIGVVYFISFGLGQALVAVLFIYLTGFQLIPLWNHHQSKLWVLLYPLKEEFKEKAFKKLLSQVLYLQSFILAIAIFMKGDGLAAIITLLAGCGFAYIFTNIYVTKKLKS</sequence>
<dbReference type="GO" id="GO:0016020">
    <property type="term" value="C:membrane"/>
    <property type="evidence" value="ECO:0007669"/>
    <property type="project" value="InterPro"/>
</dbReference>
<feature type="transmembrane region" description="Helical" evidence="1">
    <location>
        <begin position="58"/>
        <end position="81"/>
    </location>
</feature>
<evidence type="ECO:0000313" key="2">
    <source>
        <dbReference type="EMBL" id="KAB2337137.1"/>
    </source>
</evidence>
<dbReference type="InterPro" id="IPR010288">
    <property type="entry name" value="EcsB_ABC"/>
</dbReference>
<evidence type="ECO:0000313" key="3">
    <source>
        <dbReference type="Proteomes" id="UP000481030"/>
    </source>
</evidence>
<proteinExistence type="predicted"/>
<keyword evidence="1" id="KW-0472">Membrane</keyword>
<organism evidence="2 3">
    <name type="scientific">Cytobacillus depressus</name>
    <dbReference type="NCBI Taxonomy" id="1602942"/>
    <lineage>
        <taxon>Bacteria</taxon>
        <taxon>Bacillati</taxon>
        <taxon>Bacillota</taxon>
        <taxon>Bacilli</taxon>
        <taxon>Bacillales</taxon>
        <taxon>Bacillaceae</taxon>
        <taxon>Cytobacillus</taxon>
    </lineage>
</organism>
<feature type="transmembrane region" description="Helical" evidence="1">
    <location>
        <begin position="102"/>
        <end position="124"/>
    </location>
</feature>
<dbReference type="Proteomes" id="UP000481030">
    <property type="component" value="Unassembled WGS sequence"/>
</dbReference>
<reference evidence="2 3" key="1">
    <citation type="journal article" date="2016" name="Antonie Van Leeuwenhoek">
        <title>Bacillus depressus sp. nov., isolated from soil of a sunflower field.</title>
        <authorList>
            <person name="Wei X."/>
            <person name="Xin D."/>
            <person name="Xin Y."/>
            <person name="Zhang H."/>
            <person name="Wang T."/>
            <person name="Zhang J."/>
        </authorList>
    </citation>
    <scope>NUCLEOTIDE SEQUENCE [LARGE SCALE GENOMIC DNA]</scope>
    <source>
        <strain evidence="2 3">BZ1</strain>
    </source>
</reference>
<feature type="transmembrane region" description="Helical" evidence="1">
    <location>
        <begin position="136"/>
        <end position="153"/>
    </location>
</feature>
<protein>
    <submittedName>
        <fullName evidence="2">ABC transporter permease</fullName>
    </submittedName>
</protein>
<dbReference type="OrthoDB" id="2447941at2"/>
<gene>
    <name evidence="2" type="ORF">F7731_05800</name>
</gene>
<evidence type="ECO:0000256" key="1">
    <source>
        <dbReference type="SAM" id="Phobius"/>
    </source>
</evidence>
<feature type="transmembrane region" description="Helical" evidence="1">
    <location>
        <begin position="165"/>
        <end position="184"/>
    </location>
</feature>
<keyword evidence="1" id="KW-0812">Transmembrane</keyword>
<dbReference type="Pfam" id="PF05975">
    <property type="entry name" value="EcsB"/>
    <property type="match status" value="1"/>
</dbReference>
<feature type="transmembrane region" description="Helical" evidence="1">
    <location>
        <begin position="376"/>
        <end position="397"/>
    </location>
</feature>
<comment type="caution">
    <text evidence="2">The sequence shown here is derived from an EMBL/GenBank/DDBJ whole genome shotgun (WGS) entry which is preliminary data.</text>
</comment>
<dbReference type="RefSeq" id="WP_151533823.1">
    <property type="nucleotide sequence ID" value="NZ_WBOS01000002.1"/>
</dbReference>
<keyword evidence="1" id="KW-1133">Transmembrane helix</keyword>